<gene>
    <name evidence="3" type="ORF">BKA67DRAFT_578919</name>
</gene>
<evidence type="ECO:0000313" key="3">
    <source>
        <dbReference type="EMBL" id="KAH6647930.1"/>
    </source>
</evidence>
<sequence length="202" mass="22033">MKFSKASYVFFFCASAVSALTLPHGSRIVARDVENVQDESLAKRGPQEVDFNTLSRREASAEPEAYPEADPEAFSGALSSRDTLSDAMKEIIDYLRDIQTTGSGGIGGPSSWPTGWSDLHGDNKSQYGGRYVCQVRRNGNTYQARVVAHANQGNNIRTGYVFKETDVDECVNRKGQNEAPGYGRAIHFLRKAFGGEDPPAGC</sequence>
<feature type="region of interest" description="Disordered" evidence="1">
    <location>
        <begin position="58"/>
        <end position="78"/>
    </location>
</feature>
<dbReference type="Proteomes" id="UP000758603">
    <property type="component" value="Unassembled WGS sequence"/>
</dbReference>
<feature type="chain" id="PRO_5040205316" evidence="2">
    <location>
        <begin position="20"/>
        <end position="202"/>
    </location>
</feature>
<reference evidence="3" key="1">
    <citation type="journal article" date="2021" name="Nat. Commun.">
        <title>Genetic determinants of endophytism in the Arabidopsis root mycobiome.</title>
        <authorList>
            <person name="Mesny F."/>
            <person name="Miyauchi S."/>
            <person name="Thiergart T."/>
            <person name="Pickel B."/>
            <person name="Atanasova L."/>
            <person name="Karlsson M."/>
            <person name="Huettel B."/>
            <person name="Barry K.W."/>
            <person name="Haridas S."/>
            <person name="Chen C."/>
            <person name="Bauer D."/>
            <person name="Andreopoulos W."/>
            <person name="Pangilinan J."/>
            <person name="LaButti K."/>
            <person name="Riley R."/>
            <person name="Lipzen A."/>
            <person name="Clum A."/>
            <person name="Drula E."/>
            <person name="Henrissat B."/>
            <person name="Kohler A."/>
            <person name="Grigoriev I.V."/>
            <person name="Martin F.M."/>
            <person name="Hacquard S."/>
        </authorList>
    </citation>
    <scope>NUCLEOTIDE SEQUENCE</scope>
    <source>
        <strain evidence="3">MPI-SDFR-AT-0073</strain>
    </source>
</reference>
<keyword evidence="4" id="KW-1185">Reference proteome</keyword>
<dbReference type="AlphaFoldDB" id="A0A9P8RKW3"/>
<proteinExistence type="predicted"/>
<protein>
    <submittedName>
        <fullName evidence="3">Uncharacterized protein</fullName>
    </submittedName>
</protein>
<dbReference type="RefSeq" id="XP_045954442.1">
    <property type="nucleotide sequence ID" value="XM_046103731.1"/>
</dbReference>
<dbReference type="OrthoDB" id="4959982at2759"/>
<dbReference type="EMBL" id="JAGPXC010000008">
    <property type="protein sequence ID" value="KAH6647930.1"/>
    <property type="molecule type" value="Genomic_DNA"/>
</dbReference>
<accession>A0A9P8RKW3</accession>
<dbReference type="GeneID" id="70132622"/>
<evidence type="ECO:0000313" key="4">
    <source>
        <dbReference type="Proteomes" id="UP000758603"/>
    </source>
</evidence>
<feature type="signal peptide" evidence="2">
    <location>
        <begin position="1"/>
        <end position="19"/>
    </location>
</feature>
<keyword evidence="2" id="KW-0732">Signal</keyword>
<evidence type="ECO:0000256" key="2">
    <source>
        <dbReference type="SAM" id="SignalP"/>
    </source>
</evidence>
<name>A0A9P8RKW3_9PEZI</name>
<organism evidence="3 4">
    <name type="scientific">Truncatella angustata</name>
    <dbReference type="NCBI Taxonomy" id="152316"/>
    <lineage>
        <taxon>Eukaryota</taxon>
        <taxon>Fungi</taxon>
        <taxon>Dikarya</taxon>
        <taxon>Ascomycota</taxon>
        <taxon>Pezizomycotina</taxon>
        <taxon>Sordariomycetes</taxon>
        <taxon>Xylariomycetidae</taxon>
        <taxon>Amphisphaeriales</taxon>
        <taxon>Sporocadaceae</taxon>
        <taxon>Truncatella</taxon>
    </lineage>
</organism>
<evidence type="ECO:0000256" key="1">
    <source>
        <dbReference type="SAM" id="MobiDB-lite"/>
    </source>
</evidence>
<comment type="caution">
    <text evidence="3">The sequence shown here is derived from an EMBL/GenBank/DDBJ whole genome shotgun (WGS) entry which is preliminary data.</text>
</comment>